<proteinExistence type="predicted"/>
<sequence length="99" mass="10026">MTPEATADRIAAAVTALPAVAGLHGGRFGEVVTLGIAHRVPGVRVGEEAVTVAVTARFPLVAGELAEAVRVAAGIGDRPVHVVVADLALPEETAVKEKD</sequence>
<gene>
    <name evidence="1" type="ORF">ATK36_6170</name>
</gene>
<evidence type="ECO:0000313" key="2">
    <source>
        <dbReference type="Proteomes" id="UP000243542"/>
    </source>
</evidence>
<reference evidence="1 2" key="1">
    <citation type="submission" date="2017-10" db="EMBL/GenBank/DDBJ databases">
        <title>Sequencing the genomes of 1000 actinobacteria strains.</title>
        <authorList>
            <person name="Klenk H.-P."/>
        </authorList>
    </citation>
    <scope>NUCLEOTIDE SEQUENCE [LARGE SCALE GENOMIC DNA]</scope>
    <source>
        <strain evidence="1 2">DSM 46092</strain>
    </source>
</reference>
<accession>A0A2A9FJI8</accession>
<dbReference type="RefSeq" id="WP_098514549.1">
    <property type="nucleotide sequence ID" value="NZ_JBIAKZ010000016.1"/>
</dbReference>
<protein>
    <submittedName>
        <fullName evidence="1">Uncharacterized protein</fullName>
    </submittedName>
</protein>
<name>A0A2A9FJI8_9PSEU</name>
<evidence type="ECO:0000313" key="1">
    <source>
        <dbReference type="EMBL" id="PFG50911.1"/>
    </source>
</evidence>
<dbReference type="AlphaFoldDB" id="A0A2A9FJI8"/>
<dbReference type="EMBL" id="PDJK01000002">
    <property type="protein sequence ID" value="PFG50911.1"/>
    <property type="molecule type" value="Genomic_DNA"/>
</dbReference>
<keyword evidence="2" id="KW-1185">Reference proteome</keyword>
<comment type="caution">
    <text evidence="1">The sequence shown here is derived from an EMBL/GenBank/DDBJ whole genome shotgun (WGS) entry which is preliminary data.</text>
</comment>
<dbReference type="Proteomes" id="UP000243542">
    <property type="component" value="Unassembled WGS sequence"/>
</dbReference>
<organism evidence="1 2">
    <name type="scientific">Amycolatopsis sulphurea</name>
    <dbReference type="NCBI Taxonomy" id="76022"/>
    <lineage>
        <taxon>Bacteria</taxon>
        <taxon>Bacillati</taxon>
        <taxon>Actinomycetota</taxon>
        <taxon>Actinomycetes</taxon>
        <taxon>Pseudonocardiales</taxon>
        <taxon>Pseudonocardiaceae</taxon>
        <taxon>Amycolatopsis</taxon>
    </lineage>
</organism>